<dbReference type="InterPro" id="IPR032677">
    <property type="entry name" value="GTP_cyclohydro_II"/>
</dbReference>
<keyword evidence="7" id="KW-0479">Metal-binding</keyword>
<comment type="function">
    <text evidence="2">Catalyzes the conversion of D-ribulose 5-phosphate to formate and 3,4-dihydroxy-2-butanone 4-phosphate.</text>
</comment>
<comment type="caution">
    <text evidence="9">The sequence shown here is derived from an EMBL/GenBank/DDBJ whole genome shotgun (WGS) entry which is preliminary data.</text>
</comment>
<accession>A0A931IIS1</accession>
<dbReference type="GO" id="GO:0009231">
    <property type="term" value="P:riboflavin biosynthetic process"/>
    <property type="evidence" value="ECO:0007669"/>
    <property type="project" value="UniProtKB-KW"/>
</dbReference>
<evidence type="ECO:0000256" key="3">
    <source>
        <dbReference type="ARBA" id="ARBA00004904"/>
    </source>
</evidence>
<dbReference type="Gene3D" id="3.40.50.10990">
    <property type="entry name" value="GTP cyclohydrolase II"/>
    <property type="match status" value="1"/>
</dbReference>
<dbReference type="SUPFAM" id="SSF55821">
    <property type="entry name" value="YrdC/RibB"/>
    <property type="match status" value="1"/>
</dbReference>
<dbReference type="InterPro" id="IPR000422">
    <property type="entry name" value="DHBP_synthase_RibB"/>
</dbReference>
<proteinExistence type="inferred from homology"/>
<evidence type="ECO:0000256" key="4">
    <source>
        <dbReference type="ARBA" id="ARBA00005520"/>
    </source>
</evidence>
<name>A0A931IIS1_9NOCA</name>
<dbReference type="Proteomes" id="UP000655751">
    <property type="component" value="Unassembled WGS sequence"/>
</dbReference>
<evidence type="ECO:0000256" key="5">
    <source>
        <dbReference type="ARBA" id="ARBA00012153"/>
    </source>
</evidence>
<sequence>MTAPRYTGPTAVADASAALRAGRMVLVVGEADGAFRGDLVLAAEHVTAASVNAVTTLARGLPHVAMRSAALDALGIPPADPTATGPGRDMFRVSVALAGPNANRVSASGRAKTIRALADPTRVAAEFQWPGHIFPLGCAADGVLSVAATPEAAVDLVEQAGMAPAALLCEVCDADGEAPDLSALRRLAVEHDLPVVFVKDLLAYRRRALSRVTRRGEARIPLAAGEFRAIGFTDGLDREHIAFVHGDLAPGVTPLVRLHFECILGDVLGSGHCRCRARLEQALHSVAESGCGALIYVRARTTAVRDTLCVSAQADPGAGAAHPVGHSDLQSAFDILDELGMREIRLLADTGEAHLAPEHVHVVESVPLSDAAIPHRLDPIGSIP</sequence>
<feature type="domain" description="GTP cyclohydrolase II" evidence="8">
    <location>
        <begin position="216"/>
        <end position="366"/>
    </location>
</feature>
<keyword evidence="6" id="KW-0686">Riboflavin biosynthesis</keyword>
<evidence type="ECO:0000313" key="10">
    <source>
        <dbReference type="Proteomes" id="UP000655751"/>
    </source>
</evidence>
<reference evidence="9" key="1">
    <citation type="submission" date="2020-11" db="EMBL/GenBank/DDBJ databases">
        <title>Nocardia NEAU-351.nov., a novel actinomycete isolated from the cow dung.</title>
        <authorList>
            <person name="Zhang X."/>
        </authorList>
    </citation>
    <scope>NUCLEOTIDE SEQUENCE</scope>
    <source>
        <strain evidence="9">NEAU-351</strain>
    </source>
</reference>
<comment type="catalytic activity">
    <reaction evidence="1">
        <text>D-ribulose 5-phosphate = (2S)-2-hydroxy-3-oxobutyl phosphate + formate + H(+)</text>
        <dbReference type="Rhea" id="RHEA:18457"/>
        <dbReference type="ChEBI" id="CHEBI:15378"/>
        <dbReference type="ChEBI" id="CHEBI:15740"/>
        <dbReference type="ChEBI" id="CHEBI:58121"/>
        <dbReference type="ChEBI" id="CHEBI:58830"/>
        <dbReference type="EC" id="4.1.99.12"/>
    </reaction>
</comment>
<dbReference type="Gene3D" id="3.90.870.10">
    <property type="entry name" value="DHBP synthase"/>
    <property type="match status" value="1"/>
</dbReference>
<dbReference type="EC" id="4.1.99.12" evidence="5"/>
<dbReference type="PIRSF" id="PIRSF001259">
    <property type="entry name" value="RibA"/>
    <property type="match status" value="1"/>
</dbReference>
<comment type="similarity">
    <text evidence="4">In the N-terminal section; belongs to the DHBP synthase family.</text>
</comment>
<evidence type="ECO:0000256" key="2">
    <source>
        <dbReference type="ARBA" id="ARBA00002284"/>
    </source>
</evidence>
<organism evidence="9 10">
    <name type="scientific">Nocardia bovistercoris</name>
    <dbReference type="NCBI Taxonomy" id="2785916"/>
    <lineage>
        <taxon>Bacteria</taxon>
        <taxon>Bacillati</taxon>
        <taxon>Actinomycetota</taxon>
        <taxon>Actinomycetes</taxon>
        <taxon>Mycobacteriales</taxon>
        <taxon>Nocardiaceae</taxon>
        <taxon>Nocardia</taxon>
    </lineage>
</organism>
<dbReference type="GO" id="GO:0008686">
    <property type="term" value="F:3,4-dihydroxy-2-butanone-4-phosphate synthase activity"/>
    <property type="evidence" value="ECO:0007669"/>
    <property type="project" value="UniProtKB-EC"/>
</dbReference>
<dbReference type="EMBL" id="JADMLG010000021">
    <property type="protein sequence ID" value="MBH0781095.1"/>
    <property type="molecule type" value="Genomic_DNA"/>
</dbReference>
<dbReference type="GO" id="GO:0005829">
    <property type="term" value="C:cytosol"/>
    <property type="evidence" value="ECO:0007669"/>
    <property type="project" value="TreeGrafter"/>
</dbReference>
<evidence type="ECO:0000256" key="6">
    <source>
        <dbReference type="ARBA" id="ARBA00022619"/>
    </source>
</evidence>
<gene>
    <name evidence="9" type="ORF">IT779_32960</name>
</gene>
<dbReference type="SUPFAM" id="SSF142695">
    <property type="entry name" value="RibA-like"/>
    <property type="match status" value="1"/>
</dbReference>
<dbReference type="RefSeq" id="WP_196153402.1">
    <property type="nucleotide sequence ID" value="NZ_JADMLG010000021.1"/>
</dbReference>
<keyword evidence="10" id="KW-1185">Reference proteome</keyword>
<evidence type="ECO:0000259" key="8">
    <source>
        <dbReference type="Pfam" id="PF00925"/>
    </source>
</evidence>
<evidence type="ECO:0000256" key="1">
    <source>
        <dbReference type="ARBA" id="ARBA00000141"/>
    </source>
</evidence>
<protein>
    <recommendedName>
        <fullName evidence="5">3,4-dihydroxy-2-butanone-4-phosphate synthase</fullName>
        <ecNumber evidence="5">4.1.99.12</ecNumber>
    </recommendedName>
</protein>
<dbReference type="AlphaFoldDB" id="A0A931IIS1"/>
<dbReference type="InterPro" id="IPR017945">
    <property type="entry name" value="DHBP_synth_RibB-like_a/b_dom"/>
</dbReference>
<dbReference type="PANTHER" id="PTHR21327:SF18">
    <property type="entry name" value="3,4-DIHYDROXY-2-BUTANONE 4-PHOSPHATE SYNTHASE"/>
    <property type="match status" value="1"/>
</dbReference>
<evidence type="ECO:0000313" key="9">
    <source>
        <dbReference type="EMBL" id="MBH0781095.1"/>
    </source>
</evidence>
<comment type="pathway">
    <text evidence="3">Cofactor biosynthesis; riboflavin biosynthesis; 2-hydroxy-3-oxobutyl phosphate from D-ribulose 5-phosphate: step 1/1.</text>
</comment>
<dbReference type="Pfam" id="PF00926">
    <property type="entry name" value="DHBP_synthase"/>
    <property type="match status" value="1"/>
</dbReference>
<dbReference type="GO" id="GO:0046872">
    <property type="term" value="F:metal ion binding"/>
    <property type="evidence" value="ECO:0007669"/>
    <property type="project" value="UniProtKB-KW"/>
</dbReference>
<dbReference type="Pfam" id="PF00925">
    <property type="entry name" value="GTP_cyclohydro2"/>
    <property type="match status" value="1"/>
</dbReference>
<dbReference type="InterPro" id="IPR036144">
    <property type="entry name" value="RibA-like_sf"/>
</dbReference>
<evidence type="ECO:0000256" key="7">
    <source>
        <dbReference type="ARBA" id="ARBA00022723"/>
    </source>
</evidence>
<dbReference type="PANTHER" id="PTHR21327">
    <property type="entry name" value="GTP CYCLOHYDROLASE II-RELATED"/>
    <property type="match status" value="1"/>
</dbReference>